<evidence type="ECO:0000256" key="5">
    <source>
        <dbReference type="ARBA" id="ARBA00022777"/>
    </source>
</evidence>
<dbReference type="GO" id="GO:0004674">
    <property type="term" value="F:protein serine/threonine kinase activity"/>
    <property type="evidence" value="ECO:0007669"/>
    <property type="project" value="UniProtKB-KW"/>
</dbReference>
<dbReference type="AlphaFoldDB" id="A0A0P7XBF1"/>
<accession>A0A0P7XBF1</accession>
<dbReference type="PANTHER" id="PTHR24342:SF20">
    <property type="entry name" value="MYOSIN LIGHT CHAIN KINASE, SMOOTH MUSCLE"/>
    <property type="match status" value="1"/>
</dbReference>
<evidence type="ECO:0000313" key="9">
    <source>
        <dbReference type="Proteomes" id="UP000034805"/>
    </source>
</evidence>
<evidence type="ECO:0000259" key="7">
    <source>
        <dbReference type="PROSITE" id="PS50011"/>
    </source>
</evidence>
<dbReference type="Gene3D" id="1.10.510.10">
    <property type="entry name" value="Transferase(Phosphotransferase) domain 1"/>
    <property type="match status" value="1"/>
</dbReference>
<dbReference type="Gene3D" id="3.30.200.20">
    <property type="entry name" value="Phosphorylase Kinase, domain 1"/>
    <property type="match status" value="1"/>
</dbReference>
<dbReference type="GO" id="GO:0035556">
    <property type="term" value="P:intracellular signal transduction"/>
    <property type="evidence" value="ECO:0007669"/>
    <property type="project" value="TreeGrafter"/>
</dbReference>
<keyword evidence="2" id="KW-0723">Serine/threonine-protein kinase</keyword>
<dbReference type="EMBL" id="JARO02002620">
    <property type="protein sequence ID" value="KPP72251.1"/>
    <property type="molecule type" value="Genomic_DNA"/>
</dbReference>
<reference evidence="8 9" key="1">
    <citation type="submission" date="2015-08" db="EMBL/GenBank/DDBJ databases">
        <title>The genome of the Asian arowana (Scleropages formosus).</title>
        <authorList>
            <person name="Tan M.H."/>
            <person name="Gan H.M."/>
            <person name="Croft L.J."/>
            <person name="Austin C.M."/>
        </authorList>
    </citation>
    <scope>NUCLEOTIDE SEQUENCE [LARGE SCALE GENOMIC DNA]</scope>
    <source>
        <strain evidence="8">Aro1</strain>
    </source>
</reference>
<protein>
    <recommendedName>
        <fullName evidence="7">Protein kinase domain-containing protein</fullName>
    </recommendedName>
</protein>
<gene>
    <name evidence="8" type="ORF">Z043_108764</name>
</gene>
<sequence length="269" mass="31230">DELKNEIGVMNQLNHINLVKLYDAFESRNNLTLIMEYLDGGELFDRITDERYQLTEMDAIVFTRQICEGVRYLHQHYILHLDLKPENIVCVNNTGNQIKIIDFGLARKYRPREKLRVNFGTPEFLAPEIVRYEFVSFPTDMWSVGVITYMLGLSPFLGESDTETMNNIISSTWDFDNEAFENVSVEAKDFVSQLLVPQTCGRMSAAASTRHSWINSLEKKASMLRVRLKSQLHLQRYLVARRQWKKHFLVVTAANRLKNFCQSKPEGPT</sequence>
<feature type="domain" description="Protein kinase" evidence="7">
    <location>
        <begin position="1"/>
        <end position="214"/>
    </location>
</feature>
<dbReference type="GO" id="GO:0043065">
    <property type="term" value="P:positive regulation of apoptotic process"/>
    <property type="evidence" value="ECO:0007669"/>
    <property type="project" value="TreeGrafter"/>
</dbReference>
<dbReference type="GO" id="GO:0005524">
    <property type="term" value="F:ATP binding"/>
    <property type="evidence" value="ECO:0007669"/>
    <property type="project" value="UniProtKB-KW"/>
</dbReference>
<name>A0A0P7XBF1_SCLFO</name>
<dbReference type="PROSITE" id="PS50011">
    <property type="entry name" value="PROTEIN_KINASE_DOM"/>
    <property type="match status" value="1"/>
</dbReference>
<dbReference type="SUPFAM" id="SSF56112">
    <property type="entry name" value="Protein kinase-like (PK-like)"/>
    <property type="match status" value="1"/>
</dbReference>
<evidence type="ECO:0000256" key="1">
    <source>
        <dbReference type="ARBA" id="ARBA00006692"/>
    </source>
</evidence>
<dbReference type="Proteomes" id="UP000034805">
    <property type="component" value="Unassembled WGS sequence"/>
</dbReference>
<dbReference type="Pfam" id="PF00069">
    <property type="entry name" value="Pkinase"/>
    <property type="match status" value="1"/>
</dbReference>
<dbReference type="InterPro" id="IPR011009">
    <property type="entry name" value="Kinase-like_dom_sf"/>
</dbReference>
<keyword evidence="3" id="KW-0808">Transferase</keyword>
<evidence type="ECO:0000313" key="8">
    <source>
        <dbReference type="EMBL" id="KPP72251.1"/>
    </source>
</evidence>
<dbReference type="InterPro" id="IPR008271">
    <property type="entry name" value="Ser/Thr_kinase_AS"/>
</dbReference>
<keyword evidence="6" id="KW-0067">ATP-binding</keyword>
<dbReference type="PANTHER" id="PTHR24342">
    <property type="entry name" value="SERINE/THREONINE-PROTEIN KINASE 17"/>
    <property type="match status" value="1"/>
</dbReference>
<organism evidence="8 9">
    <name type="scientific">Scleropages formosus</name>
    <name type="common">Asian bonytongue</name>
    <name type="synonym">Osteoglossum formosum</name>
    <dbReference type="NCBI Taxonomy" id="113540"/>
    <lineage>
        <taxon>Eukaryota</taxon>
        <taxon>Metazoa</taxon>
        <taxon>Chordata</taxon>
        <taxon>Craniata</taxon>
        <taxon>Vertebrata</taxon>
        <taxon>Euteleostomi</taxon>
        <taxon>Actinopterygii</taxon>
        <taxon>Neopterygii</taxon>
        <taxon>Teleostei</taxon>
        <taxon>Osteoglossocephala</taxon>
        <taxon>Osteoglossomorpha</taxon>
        <taxon>Osteoglossiformes</taxon>
        <taxon>Osteoglossidae</taxon>
        <taxon>Scleropages</taxon>
    </lineage>
</organism>
<comment type="similarity">
    <text evidence="1">Belongs to the protein kinase superfamily. CAMK Ser/Thr protein kinase family.</text>
</comment>
<dbReference type="InterPro" id="IPR000719">
    <property type="entry name" value="Prot_kinase_dom"/>
</dbReference>
<dbReference type="FunFam" id="1.10.510.10:FF:000135">
    <property type="entry name" value="Putative myosin light chain kinase 3"/>
    <property type="match status" value="1"/>
</dbReference>
<dbReference type="PROSITE" id="PS00108">
    <property type="entry name" value="PROTEIN_KINASE_ST"/>
    <property type="match status" value="1"/>
</dbReference>
<dbReference type="GO" id="GO:0005634">
    <property type="term" value="C:nucleus"/>
    <property type="evidence" value="ECO:0007669"/>
    <property type="project" value="TreeGrafter"/>
</dbReference>
<comment type="caution">
    <text evidence="8">The sequence shown here is derived from an EMBL/GenBank/DDBJ whole genome shotgun (WGS) entry which is preliminary data.</text>
</comment>
<evidence type="ECO:0000256" key="3">
    <source>
        <dbReference type="ARBA" id="ARBA00022679"/>
    </source>
</evidence>
<keyword evidence="4" id="KW-0547">Nucleotide-binding</keyword>
<feature type="non-terminal residue" evidence="8">
    <location>
        <position position="1"/>
    </location>
</feature>
<evidence type="ECO:0000256" key="2">
    <source>
        <dbReference type="ARBA" id="ARBA00022527"/>
    </source>
</evidence>
<keyword evidence="5" id="KW-0418">Kinase</keyword>
<evidence type="ECO:0000256" key="6">
    <source>
        <dbReference type="ARBA" id="ARBA00022840"/>
    </source>
</evidence>
<dbReference type="SMART" id="SM00220">
    <property type="entry name" value="S_TKc"/>
    <property type="match status" value="1"/>
</dbReference>
<proteinExistence type="inferred from homology"/>
<evidence type="ECO:0000256" key="4">
    <source>
        <dbReference type="ARBA" id="ARBA00022741"/>
    </source>
</evidence>